<protein>
    <submittedName>
        <fullName evidence="3">Folate-dependent protein for Fe/S cluster synthesis/repair in oxidative stress</fullName>
    </submittedName>
</protein>
<name>A0A1R4JRC4_9MICO</name>
<dbReference type="PANTHER" id="PTHR22602">
    <property type="entry name" value="TRANSFERASE CAF17, MITOCHONDRIAL-RELATED"/>
    <property type="match status" value="1"/>
</dbReference>
<reference evidence="4" key="1">
    <citation type="submission" date="2017-02" db="EMBL/GenBank/DDBJ databases">
        <authorList>
            <person name="Dridi B."/>
        </authorList>
    </citation>
    <scope>NUCLEOTIDE SEQUENCE [LARGE SCALE GENOMIC DNA]</scope>
    <source>
        <strain evidence="4">EB411</strain>
    </source>
</reference>
<dbReference type="Gene3D" id="3.30.1360.120">
    <property type="entry name" value="Probable tRNA modification gtpase trme, domain 1"/>
    <property type="match status" value="1"/>
</dbReference>
<dbReference type="NCBIfam" id="TIGR03317">
    <property type="entry name" value="ygfZ_signature"/>
    <property type="match status" value="1"/>
</dbReference>
<proteinExistence type="predicted"/>
<dbReference type="InterPro" id="IPR045179">
    <property type="entry name" value="YgfZ/GcvT"/>
</dbReference>
<dbReference type="PIRSF" id="PIRSF006487">
    <property type="entry name" value="GcvT"/>
    <property type="match status" value="1"/>
</dbReference>
<gene>
    <name evidence="3" type="ORF">FM119_08930</name>
</gene>
<dbReference type="EMBL" id="FUKR01000050">
    <property type="protein sequence ID" value="SJN34335.1"/>
    <property type="molecule type" value="Genomic_DNA"/>
</dbReference>
<dbReference type="InterPro" id="IPR017703">
    <property type="entry name" value="YgfZ/GCV_T_CS"/>
</dbReference>
<keyword evidence="4" id="KW-1185">Reference proteome</keyword>
<accession>A0A1R4JRC4</accession>
<feature type="binding site" evidence="2">
    <location>
        <position position="188"/>
    </location>
    <ligand>
        <name>substrate</name>
    </ligand>
</feature>
<evidence type="ECO:0000313" key="3">
    <source>
        <dbReference type="EMBL" id="SJN34335.1"/>
    </source>
</evidence>
<dbReference type="RefSeq" id="WP_087137323.1">
    <property type="nucleotide sequence ID" value="NZ_FUKR01000050.1"/>
</dbReference>
<evidence type="ECO:0000256" key="1">
    <source>
        <dbReference type="ARBA" id="ARBA00022946"/>
    </source>
</evidence>
<organism evidence="3 4">
    <name type="scientific">Mycetocola reblochoni REB411</name>
    <dbReference type="NCBI Taxonomy" id="1255698"/>
    <lineage>
        <taxon>Bacteria</taxon>
        <taxon>Bacillati</taxon>
        <taxon>Actinomycetota</taxon>
        <taxon>Actinomycetes</taxon>
        <taxon>Micrococcales</taxon>
        <taxon>Microbacteriaceae</taxon>
        <taxon>Mycetocola</taxon>
    </lineage>
</organism>
<dbReference type="Proteomes" id="UP000196778">
    <property type="component" value="Unassembled WGS sequence"/>
</dbReference>
<dbReference type="SUPFAM" id="SSF103025">
    <property type="entry name" value="Folate-binding domain"/>
    <property type="match status" value="1"/>
</dbReference>
<dbReference type="AlphaFoldDB" id="A0A1R4JRC4"/>
<evidence type="ECO:0000256" key="2">
    <source>
        <dbReference type="PIRSR" id="PIRSR006487-1"/>
    </source>
</evidence>
<dbReference type="GO" id="GO:0016226">
    <property type="term" value="P:iron-sulfur cluster assembly"/>
    <property type="evidence" value="ECO:0007669"/>
    <property type="project" value="TreeGrafter"/>
</dbReference>
<dbReference type="PANTHER" id="PTHR22602:SF0">
    <property type="entry name" value="TRANSFERASE CAF17, MITOCHONDRIAL-RELATED"/>
    <property type="match status" value="1"/>
</dbReference>
<dbReference type="InterPro" id="IPR027266">
    <property type="entry name" value="TrmE/GcvT-like"/>
</dbReference>
<keyword evidence="1" id="KW-0809">Transit peptide</keyword>
<dbReference type="OrthoDB" id="9796287at2"/>
<sequence>MSRSPFLDRQGAVASDTATGAPLHYGSPLAEQRALEDGRAVVDRSDLVVASIAGADRLSWVNSLSTQLLTGLEPEASTETLFLGPTGRIEHAARLVDDGERLWLILDAGDAEGLLAWLRSMVFMLRVEVEERRDLAVIGAFDGPAAAGIRPVGGSGTEVRWRDPWTTVAVGGHQYHQGEHPAAEYAAELVVVDAAEHARLAADSPVAGLLAWDALRIAAWRPEHGRDTDERSVPHELDWLRSAVHLTKGCYRGQETVAKVHNLGHPPRRLVFLDLDGSDGVLPAPGSDVVVVDEAGVRSVIGAVTSSALHHDAGPVALAVIKRSAPEGAPLVVAAEGLDLAAAQRVVVPATAGATADVPRLPRLGRRR</sequence>
<evidence type="ECO:0000313" key="4">
    <source>
        <dbReference type="Proteomes" id="UP000196778"/>
    </source>
</evidence>